<name>A0A0P1B1H1_PLAHL</name>
<dbReference type="Proteomes" id="UP000054928">
    <property type="component" value="Unassembled WGS sequence"/>
</dbReference>
<organism evidence="1 2">
    <name type="scientific">Plasmopara halstedii</name>
    <name type="common">Downy mildew of sunflower</name>
    <dbReference type="NCBI Taxonomy" id="4781"/>
    <lineage>
        <taxon>Eukaryota</taxon>
        <taxon>Sar</taxon>
        <taxon>Stramenopiles</taxon>
        <taxon>Oomycota</taxon>
        <taxon>Peronosporomycetes</taxon>
        <taxon>Peronosporales</taxon>
        <taxon>Peronosporaceae</taxon>
        <taxon>Plasmopara</taxon>
    </lineage>
</organism>
<evidence type="ECO:0000313" key="1">
    <source>
        <dbReference type="EMBL" id="CEG47936.1"/>
    </source>
</evidence>
<dbReference type="OrthoDB" id="165998at2759"/>
<dbReference type="GeneID" id="36400314"/>
<keyword evidence="2" id="KW-1185">Reference proteome</keyword>
<accession>A0A0P1B1H1</accession>
<dbReference type="RefSeq" id="XP_024584305.1">
    <property type="nucleotide sequence ID" value="XM_024718958.1"/>
</dbReference>
<reference evidence="2" key="1">
    <citation type="submission" date="2014-09" db="EMBL/GenBank/DDBJ databases">
        <authorList>
            <person name="Sharma Rahul"/>
            <person name="Thines Marco"/>
        </authorList>
    </citation>
    <scope>NUCLEOTIDE SEQUENCE [LARGE SCALE GENOMIC DNA]</scope>
</reference>
<dbReference type="STRING" id="4781.A0A0P1B1H1"/>
<proteinExistence type="predicted"/>
<dbReference type="Pfam" id="PF14223">
    <property type="entry name" value="Retrotran_gag_2"/>
    <property type="match status" value="1"/>
</dbReference>
<evidence type="ECO:0000313" key="2">
    <source>
        <dbReference type="Proteomes" id="UP000054928"/>
    </source>
</evidence>
<dbReference type="OMA" id="HEFKTES"/>
<dbReference type="AlphaFoldDB" id="A0A0P1B1H1"/>
<dbReference type="EMBL" id="CCYD01002864">
    <property type="protein sequence ID" value="CEG47936.1"/>
    <property type="molecule type" value="Genomic_DNA"/>
</dbReference>
<sequence length="188" mass="21033">MAVKEESDITEAWLVNDAKALGIIAQGVETQHQTKIPSATRAMEAWGTLRDFYNRSTPHNRVVMTRRQHEFKTESGTSITEHMDSFNELVVGLQTTGEPVDDSRQLVFLFSSLPSGYDLILAIVENAKDITLIKVKEKLLKESGKLQKKEATEKAFRVNGNARRFKGGRDNGLMGSPLRNRGIKGQVF</sequence>
<protein>
    <submittedName>
        <fullName evidence="1">Polyprotein</fullName>
    </submittedName>
</protein>